<evidence type="ECO:0000256" key="9">
    <source>
        <dbReference type="ARBA" id="ARBA00022842"/>
    </source>
</evidence>
<sequence>MIEIYTDGGCRGNPGPGGWGVVIIDAKGGTTELNGYEAQTTNNRMELTAAIKALETLTLGTRACLTTDSNYVKQGISQWVQQWKKNGWKTAQKKQVLNQDLWQQLEALNQSLNIEWQWVKGHSGHAHNERCDELANLAMDGQVAQPLKANHVVAEHNTNNNHSQVESNLEERLARVEDKLDAILQRLAELS</sequence>
<dbReference type="GO" id="GO:0000287">
    <property type="term" value="F:magnesium ion binding"/>
    <property type="evidence" value="ECO:0007669"/>
    <property type="project" value="UniProtKB-UniRule"/>
</dbReference>
<keyword evidence="9 10" id="KW-0460">Magnesium</keyword>
<dbReference type="PANTHER" id="PTHR10642:SF26">
    <property type="entry name" value="RIBONUCLEASE H1"/>
    <property type="match status" value="1"/>
</dbReference>
<evidence type="ECO:0000256" key="5">
    <source>
        <dbReference type="ARBA" id="ARBA00022722"/>
    </source>
</evidence>
<dbReference type="PROSITE" id="PS50879">
    <property type="entry name" value="RNASE_H_1"/>
    <property type="match status" value="1"/>
</dbReference>
<evidence type="ECO:0000313" key="12">
    <source>
        <dbReference type="Proteomes" id="UP000422232"/>
    </source>
</evidence>
<keyword evidence="7 10" id="KW-0255">Endonuclease</keyword>
<dbReference type="Proteomes" id="UP000422232">
    <property type="component" value="Chromosome"/>
</dbReference>
<keyword evidence="5 10" id="KW-0540">Nuclease</keyword>
<comment type="subunit">
    <text evidence="3 10">Monomer.</text>
</comment>
<dbReference type="SUPFAM" id="SSF53098">
    <property type="entry name" value="Ribonuclease H-like"/>
    <property type="match status" value="1"/>
</dbReference>
<feature type="binding site" evidence="10">
    <location>
        <position position="68"/>
    </location>
    <ligand>
        <name>Mg(2+)</name>
        <dbReference type="ChEBI" id="CHEBI:18420"/>
        <label>1</label>
    </ligand>
</feature>
<dbReference type="AlphaFoldDB" id="A0A9Q6LMJ4"/>
<dbReference type="InterPro" id="IPR002156">
    <property type="entry name" value="RNaseH_domain"/>
</dbReference>
<dbReference type="GO" id="GO:0043137">
    <property type="term" value="P:DNA replication, removal of RNA primer"/>
    <property type="evidence" value="ECO:0007669"/>
    <property type="project" value="TreeGrafter"/>
</dbReference>
<comment type="similarity">
    <text evidence="2 10">Belongs to the RNase H family.</text>
</comment>
<reference evidence="11 12" key="1">
    <citation type="submission" date="2019-04" db="EMBL/GenBank/DDBJ databases">
        <title>Complete genome sequencing of Piscirickettsia salmonis strain Psal-009.</title>
        <authorList>
            <person name="Schober I."/>
            <person name="Bunk B."/>
            <person name="Sproer C."/>
            <person name="Carril G.P."/>
            <person name="Riedel T."/>
            <person name="Flores-Herrera P.A."/>
            <person name="Nourdin-Galindo G."/>
            <person name="Marshall S.H."/>
            <person name="Overmann J."/>
        </authorList>
    </citation>
    <scope>NUCLEOTIDE SEQUENCE [LARGE SCALE GENOMIC DNA]</scope>
    <source>
        <strain evidence="11 12">Psal-009</strain>
    </source>
</reference>
<evidence type="ECO:0000256" key="1">
    <source>
        <dbReference type="ARBA" id="ARBA00000077"/>
    </source>
</evidence>
<accession>A0A9Q6LMJ4</accession>
<feature type="binding site" evidence="10">
    <location>
        <position position="46"/>
    </location>
    <ligand>
        <name>Mg(2+)</name>
        <dbReference type="ChEBI" id="CHEBI:18420"/>
        <label>1</label>
    </ligand>
</feature>
<evidence type="ECO:0000313" key="11">
    <source>
        <dbReference type="EMBL" id="QGO06734.1"/>
    </source>
</evidence>
<dbReference type="PANTHER" id="PTHR10642">
    <property type="entry name" value="RIBONUCLEASE H1"/>
    <property type="match status" value="1"/>
</dbReference>
<evidence type="ECO:0000256" key="8">
    <source>
        <dbReference type="ARBA" id="ARBA00022801"/>
    </source>
</evidence>
<feature type="binding site" evidence="10">
    <location>
        <position position="7"/>
    </location>
    <ligand>
        <name>Mg(2+)</name>
        <dbReference type="ChEBI" id="CHEBI:18420"/>
        <label>2</label>
    </ligand>
</feature>
<dbReference type="InterPro" id="IPR022892">
    <property type="entry name" value="RNaseHI"/>
</dbReference>
<dbReference type="NCBIfam" id="NF001236">
    <property type="entry name" value="PRK00203.1"/>
    <property type="match status" value="1"/>
</dbReference>
<evidence type="ECO:0000256" key="10">
    <source>
        <dbReference type="HAMAP-Rule" id="MF_00042"/>
    </source>
</evidence>
<comment type="catalytic activity">
    <reaction evidence="1 10">
        <text>Endonucleolytic cleavage to 5'-phosphomonoester.</text>
        <dbReference type="EC" id="3.1.26.4"/>
    </reaction>
</comment>
<evidence type="ECO:0000256" key="2">
    <source>
        <dbReference type="ARBA" id="ARBA00005300"/>
    </source>
</evidence>
<feature type="binding site" evidence="10">
    <location>
        <position position="132"/>
    </location>
    <ligand>
        <name>Mg(2+)</name>
        <dbReference type="ChEBI" id="CHEBI:18420"/>
        <label>2</label>
    </ligand>
</feature>
<keyword evidence="8 10" id="KW-0378">Hydrolase</keyword>
<comment type="function">
    <text evidence="10">Endonuclease that specifically degrades the RNA of RNA-DNA hybrids.</text>
</comment>
<dbReference type="InterPro" id="IPR036397">
    <property type="entry name" value="RNaseH_sf"/>
</dbReference>
<dbReference type="CDD" id="cd09278">
    <property type="entry name" value="RNase_HI_prokaryote_like"/>
    <property type="match status" value="1"/>
</dbReference>
<dbReference type="EC" id="3.1.26.4" evidence="4 10"/>
<dbReference type="InterPro" id="IPR012337">
    <property type="entry name" value="RNaseH-like_sf"/>
</dbReference>
<protein>
    <recommendedName>
        <fullName evidence="4 10">Ribonuclease H</fullName>
        <shortName evidence="10">RNase H</shortName>
        <ecNumber evidence="4 10">3.1.26.4</ecNumber>
    </recommendedName>
</protein>
<proteinExistence type="inferred from homology"/>
<dbReference type="GO" id="GO:0003676">
    <property type="term" value="F:nucleic acid binding"/>
    <property type="evidence" value="ECO:0007669"/>
    <property type="project" value="InterPro"/>
</dbReference>
<dbReference type="EMBL" id="CP038908">
    <property type="protein sequence ID" value="QGO06734.1"/>
    <property type="molecule type" value="Genomic_DNA"/>
</dbReference>
<comment type="cofactor">
    <cofactor evidence="10">
        <name>Mg(2+)</name>
        <dbReference type="ChEBI" id="CHEBI:18420"/>
    </cofactor>
    <text evidence="10">Binds 1 Mg(2+) ion per subunit. May bind a second metal ion at a regulatory site, or after substrate binding.</text>
</comment>
<keyword evidence="12" id="KW-1185">Reference proteome</keyword>
<keyword evidence="10" id="KW-0963">Cytoplasm</keyword>
<dbReference type="GO" id="GO:0005737">
    <property type="term" value="C:cytoplasm"/>
    <property type="evidence" value="ECO:0007669"/>
    <property type="project" value="UniProtKB-SubCell"/>
</dbReference>
<organism evidence="11 12">
    <name type="scientific">Piscirickettsia salmonis</name>
    <dbReference type="NCBI Taxonomy" id="1238"/>
    <lineage>
        <taxon>Bacteria</taxon>
        <taxon>Pseudomonadati</taxon>
        <taxon>Pseudomonadota</taxon>
        <taxon>Gammaproteobacteria</taxon>
        <taxon>Thiotrichales</taxon>
        <taxon>Piscirickettsiaceae</taxon>
        <taxon>Piscirickettsia</taxon>
    </lineage>
</organism>
<dbReference type="HAMAP" id="MF_00042">
    <property type="entry name" value="RNase_H"/>
    <property type="match status" value="1"/>
</dbReference>
<evidence type="ECO:0000256" key="6">
    <source>
        <dbReference type="ARBA" id="ARBA00022723"/>
    </source>
</evidence>
<feature type="binding site" evidence="10">
    <location>
        <position position="7"/>
    </location>
    <ligand>
        <name>Mg(2+)</name>
        <dbReference type="ChEBI" id="CHEBI:18420"/>
        <label>1</label>
    </ligand>
</feature>
<evidence type="ECO:0000256" key="3">
    <source>
        <dbReference type="ARBA" id="ARBA00011245"/>
    </source>
</evidence>
<dbReference type="Gene3D" id="3.30.420.10">
    <property type="entry name" value="Ribonuclease H-like superfamily/Ribonuclease H"/>
    <property type="match status" value="1"/>
</dbReference>
<evidence type="ECO:0000256" key="4">
    <source>
        <dbReference type="ARBA" id="ARBA00012180"/>
    </source>
</evidence>
<comment type="subcellular location">
    <subcellularLocation>
        <location evidence="10">Cytoplasm</location>
    </subcellularLocation>
</comment>
<dbReference type="Pfam" id="PF00075">
    <property type="entry name" value="RNase_H"/>
    <property type="match status" value="1"/>
</dbReference>
<name>A0A9Q6LMJ4_PISSA</name>
<evidence type="ECO:0000256" key="7">
    <source>
        <dbReference type="ARBA" id="ARBA00022759"/>
    </source>
</evidence>
<dbReference type="RefSeq" id="WP_016209547.1">
    <property type="nucleotide sequence ID" value="NZ_CP013757.1"/>
</dbReference>
<dbReference type="InterPro" id="IPR050092">
    <property type="entry name" value="RNase_H"/>
</dbReference>
<dbReference type="GO" id="GO:0004523">
    <property type="term" value="F:RNA-DNA hybrid ribonuclease activity"/>
    <property type="evidence" value="ECO:0007669"/>
    <property type="project" value="UniProtKB-UniRule"/>
</dbReference>
<gene>
    <name evidence="10 11" type="primary">rnhA</name>
    <name evidence="11" type="ORF">Psal009_02658</name>
</gene>
<keyword evidence="6 10" id="KW-0479">Metal-binding</keyword>